<dbReference type="Proteomes" id="UP001386955">
    <property type="component" value="Unassembled WGS sequence"/>
</dbReference>
<proteinExistence type="predicted"/>
<dbReference type="Gene3D" id="3.30.559.10">
    <property type="entry name" value="Chloramphenicol acetyltransferase-like domain"/>
    <property type="match status" value="2"/>
</dbReference>
<reference evidence="3 4" key="1">
    <citation type="submission" date="2024-01" db="EMBL/GenBank/DDBJ databases">
        <title>The genomes of 5 underutilized Papilionoideae crops provide insights into root nodulation and disease resistanc.</title>
        <authorList>
            <person name="Jiang F."/>
        </authorList>
    </citation>
    <scope>NUCLEOTIDE SEQUENCE [LARGE SCALE GENOMIC DNA]</scope>
    <source>
        <strain evidence="3">DUOXIRENSHENG_FW03</strain>
        <tissue evidence="3">Leaves</tissue>
    </source>
</reference>
<dbReference type="PANTHER" id="PTHR31625">
    <property type="match status" value="1"/>
</dbReference>
<keyword evidence="1" id="KW-0808">Transferase</keyword>
<keyword evidence="2" id="KW-0012">Acyltransferase</keyword>
<keyword evidence="4" id="KW-1185">Reference proteome</keyword>
<gene>
    <name evidence="3" type="ORF">VNO78_33781</name>
</gene>
<dbReference type="SUPFAM" id="SSF52777">
    <property type="entry name" value="CoA-dependent acyltransferases"/>
    <property type="match status" value="1"/>
</dbReference>
<evidence type="ECO:0000256" key="1">
    <source>
        <dbReference type="ARBA" id="ARBA00022679"/>
    </source>
</evidence>
<accession>A0AAN9RQD7</accession>
<evidence type="ECO:0000313" key="4">
    <source>
        <dbReference type="Proteomes" id="UP001386955"/>
    </source>
</evidence>
<dbReference type="AlphaFoldDB" id="A0AAN9RQD7"/>
<dbReference type="EMBL" id="JAYMYS010000009">
    <property type="protein sequence ID" value="KAK7381244.1"/>
    <property type="molecule type" value="Genomic_DNA"/>
</dbReference>
<name>A0AAN9RQD7_PSOTE</name>
<dbReference type="InterPro" id="IPR051504">
    <property type="entry name" value="Plant_metabolite_acyltrans"/>
</dbReference>
<protein>
    <submittedName>
        <fullName evidence="3">Uncharacterized protein</fullName>
    </submittedName>
</protein>
<sequence>MPSLEFLAMEEATSVRVVAVCQVTPPQGASTPTSLPFTFFDMIWLRLPPVERLFFYEFTNLNTSLFFDTIVPKLKHYLSLTLKHFLPLAGTITWPNDSPHPIINYVPGNVVSLTIAESNIDFNMLCSNTCEASLRLHLVPHLASSNDHTSVMALQVTLFPNHGFSLGIFIHHAATDGKATTMFLKAWAHACSNITTESSSLPEHLTPFFDRSMIKDTSGIGADYAKAWLNFGGPNNKSVKVMQMDRGIANVVSTEKTIRGSFELTSSDIQKLKQYAKSKLKEDAHVSTYAVTCAYVLQCLVKAEQSKANGVAFFFSVDCRSRLEPPIPSTYFGNCIIGHKVIDETKNLLGMMVSSMLLRV</sequence>
<dbReference type="InterPro" id="IPR023213">
    <property type="entry name" value="CAT-like_dom_sf"/>
</dbReference>
<dbReference type="Pfam" id="PF02458">
    <property type="entry name" value="Transferase"/>
    <property type="match status" value="1"/>
</dbReference>
<comment type="caution">
    <text evidence="3">The sequence shown here is derived from an EMBL/GenBank/DDBJ whole genome shotgun (WGS) entry which is preliminary data.</text>
</comment>
<dbReference type="GO" id="GO:0016747">
    <property type="term" value="F:acyltransferase activity, transferring groups other than amino-acyl groups"/>
    <property type="evidence" value="ECO:0007669"/>
    <property type="project" value="UniProtKB-ARBA"/>
</dbReference>
<evidence type="ECO:0000313" key="3">
    <source>
        <dbReference type="EMBL" id="KAK7381244.1"/>
    </source>
</evidence>
<organism evidence="3 4">
    <name type="scientific">Psophocarpus tetragonolobus</name>
    <name type="common">Winged bean</name>
    <name type="synonym">Dolichos tetragonolobus</name>
    <dbReference type="NCBI Taxonomy" id="3891"/>
    <lineage>
        <taxon>Eukaryota</taxon>
        <taxon>Viridiplantae</taxon>
        <taxon>Streptophyta</taxon>
        <taxon>Embryophyta</taxon>
        <taxon>Tracheophyta</taxon>
        <taxon>Spermatophyta</taxon>
        <taxon>Magnoliopsida</taxon>
        <taxon>eudicotyledons</taxon>
        <taxon>Gunneridae</taxon>
        <taxon>Pentapetalae</taxon>
        <taxon>rosids</taxon>
        <taxon>fabids</taxon>
        <taxon>Fabales</taxon>
        <taxon>Fabaceae</taxon>
        <taxon>Papilionoideae</taxon>
        <taxon>50 kb inversion clade</taxon>
        <taxon>NPAAA clade</taxon>
        <taxon>indigoferoid/millettioid clade</taxon>
        <taxon>Phaseoleae</taxon>
        <taxon>Psophocarpus</taxon>
    </lineage>
</organism>
<evidence type="ECO:0000256" key="2">
    <source>
        <dbReference type="ARBA" id="ARBA00023315"/>
    </source>
</evidence>